<reference evidence="3" key="1">
    <citation type="journal article" date="2014" name="Front. Microbiol.">
        <title>High frequency of phylogenetically diverse reductive dehalogenase-homologous genes in deep subseafloor sedimentary metagenomes.</title>
        <authorList>
            <person name="Kawai M."/>
            <person name="Futagami T."/>
            <person name="Toyoda A."/>
            <person name="Takaki Y."/>
            <person name="Nishi S."/>
            <person name="Hori S."/>
            <person name="Arai W."/>
            <person name="Tsubouchi T."/>
            <person name="Morono Y."/>
            <person name="Uchiyama I."/>
            <person name="Ito T."/>
            <person name="Fujiyama A."/>
            <person name="Inagaki F."/>
            <person name="Takami H."/>
        </authorList>
    </citation>
    <scope>NUCLEOTIDE SEQUENCE</scope>
    <source>
        <strain evidence="3">Expedition CK06-06</strain>
    </source>
</reference>
<name>X1TX57_9ZZZZ</name>
<dbReference type="SUPFAM" id="SSF51430">
    <property type="entry name" value="NAD(P)-linked oxidoreductase"/>
    <property type="match status" value="1"/>
</dbReference>
<dbReference type="InterPro" id="IPR036812">
    <property type="entry name" value="NAD(P)_OxRdtase_dom_sf"/>
</dbReference>
<accession>X1TX57</accession>
<dbReference type="EMBL" id="BARW01028161">
    <property type="protein sequence ID" value="GAJ09918.1"/>
    <property type="molecule type" value="Genomic_DNA"/>
</dbReference>
<evidence type="ECO:0000313" key="3">
    <source>
        <dbReference type="EMBL" id="GAJ09918.1"/>
    </source>
</evidence>
<feature type="non-terminal residue" evidence="3">
    <location>
        <position position="72"/>
    </location>
</feature>
<evidence type="ECO:0000259" key="2">
    <source>
        <dbReference type="Pfam" id="PF00248"/>
    </source>
</evidence>
<dbReference type="InterPro" id="IPR023210">
    <property type="entry name" value="NADP_OxRdtase_dom"/>
</dbReference>
<protein>
    <recommendedName>
        <fullName evidence="2">NADP-dependent oxidoreductase domain-containing protein</fullName>
    </recommendedName>
</protein>
<dbReference type="Gene3D" id="3.20.20.100">
    <property type="entry name" value="NADP-dependent oxidoreductase domain"/>
    <property type="match status" value="1"/>
</dbReference>
<organism evidence="3">
    <name type="scientific">marine sediment metagenome</name>
    <dbReference type="NCBI Taxonomy" id="412755"/>
    <lineage>
        <taxon>unclassified sequences</taxon>
        <taxon>metagenomes</taxon>
        <taxon>ecological metagenomes</taxon>
    </lineage>
</organism>
<dbReference type="Pfam" id="PF00248">
    <property type="entry name" value="Aldo_ket_red"/>
    <property type="match status" value="1"/>
</dbReference>
<proteinExistence type="predicted"/>
<sequence length="72" mass="8079">MFAQPAHGYTGGNSERGIGKYLSKNPDVRKELFIVSKASDARTVADVEKRLQTSLERMNTNYIDLYYGVHGL</sequence>
<comment type="caution">
    <text evidence="3">The sequence shown here is derived from an EMBL/GenBank/DDBJ whole genome shotgun (WGS) entry which is preliminary data.</text>
</comment>
<evidence type="ECO:0000256" key="1">
    <source>
        <dbReference type="SAM" id="MobiDB-lite"/>
    </source>
</evidence>
<dbReference type="AlphaFoldDB" id="X1TX57"/>
<feature type="domain" description="NADP-dependent oxidoreductase" evidence="2">
    <location>
        <begin position="7"/>
        <end position="67"/>
    </location>
</feature>
<feature type="region of interest" description="Disordered" evidence="1">
    <location>
        <begin position="1"/>
        <end position="20"/>
    </location>
</feature>
<gene>
    <name evidence="3" type="ORF">S12H4_45534</name>
</gene>